<evidence type="ECO:0000259" key="5">
    <source>
        <dbReference type="PROSITE" id="PS50011"/>
    </source>
</evidence>
<keyword evidence="3 6" id="KW-0418">Kinase</keyword>
<dbReference type="Gene3D" id="3.30.200.20">
    <property type="entry name" value="Phosphorylase Kinase, domain 1"/>
    <property type="match status" value="1"/>
</dbReference>
<keyword evidence="6" id="KW-0723">Serine/threonine-protein kinase</keyword>
<dbReference type="Gene3D" id="1.10.510.10">
    <property type="entry name" value="Transferase(Phosphotransferase) domain 1"/>
    <property type="match status" value="1"/>
</dbReference>
<accession>A0A250JY60</accession>
<dbReference type="Pfam" id="PF00069">
    <property type="entry name" value="Pkinase"/>
    <property type="match status" value="1"/>
</dbReference>
<dbReference type="EMBL" id="CP022203">
    <property type="protein sequence ID" value="ATB48663.1"/>
    <property type="molecule type" value="Genomic_DNA"/>
</dbReference>
<evidence type="ECO:0000313" key="6">
    <source>
        <dbReference type="EMBL" id="ATB48663.1"/>
    </source>
</evidence>
<evidence type="ECO:0000256" key="2">
    <source>
        <dbReference type="ARBA" id="ARBA00022741"/>
    </source>
</evidence>
<evidence type="ECO:0000256" key="4">
    <source>
        <dbReference type="ARBA" id="ARBA00022840"/>
    </source>
</evidence>
<protein>
    <submittedName>
        <fullName evidence="6">Serine/threonine protein kinase</fullName>
    </submittedName>
</protein>
<organism evidence="6 7">
    <name type="scientific">Corallococcus macrosporus DSM 14697</name>
    <dbReference type="NCBI Taxonomy" id="1189310"/>
    <lineage>
        <taxon>Bacteria</taxon>
        <taxon>Pseudomonadati</taxon>
        <taxon>Myxococcota</taxon>
        <taxon>Myxococcia</taxon>
        <taxon>Myxococcales</taxon>
        <taxon>Cystobacterineae</taxon>
        <taxon>Myxococcaceae</taxon>
        <taxon>Corallococcus</taxon>
    </lineage>
</organism>
<dbReference type="AlphaFoldDB" id="A0A250JY60"/>
<reference evidence="6 7" key="1">
    <citation type="submission" date="2017-06" db="EMBL/GenBank/DDBJ databases">
        <title>Sequencing and comparative analysis of myxobacterial genomes.</title>
        <authorList>
            <person name="Rupp O."/>
            <person name="Goesmann A."/>
            <person name="Sogaard-Andersen L."/>
        </authorList>
    </citation>
    <scope>NUCLEOTIDE SEQUENCE [LARGE SCALE GENOMIC DNA]</scope>
    <source>
        <strain evidence="6 7">DSM 14697</strain>
    </source>
</reference>
<keyword evidence="4" id="KW-0067">ATP-binding</keyword>
<name>A0A250JY60_9BACT</name>
<dbReference type="InterPro" id="IPR011009">
    <property type="entry name" value="Kinase-like_dom_sf"/>
</dbReference>
<keyword evidence="2" id="KW-0547">Nucleotide-binding</keyword>
<dbReference type="GO" id="GO:0004674">
    <property type="term" value="F:protein serine/threonine kinase activity"/>
    <property type="evidence" value="ECO:0007669"/>
    <property type="project" value="UniProtKB-KW"/>
</dbReference>
<evidence type="ECO:0000256" key="1">
    <source>
        <dbReference type="ARBA" id="ARBA00022679"/>
    </source>
</evidence>
<evidence type="ECO:0000256" key="3">
    <source>
        <dbReference type="ARBA" id="ARBA00022777"/>
    </source>
</evidence>
<feature type="domain" description="Protein kinase" evidence="5">
    <location>
        <begin position="33"/>
        <end position="330"/>
    </location>
</feature>
<proteinExistence type="predicted"/>
<gene>
    <name evidence="6" type="ORF">MYMAC_004292</name>
</gene>
<keyword evidence="7" id="KW-1185">Reference proteome</keyword>
<dbReference type="Proteomes" id="UP000217343">
    <property type="component" value="Chromosome"/>
</dbReference>
<dbReference type="PROSITE" id="PS50011">
    <property type="entry name" value="PROTEIN_KINASE_DOM"/>
    <property type="match status" value="1"/>
</dbReference>
<dbReference type="CDD" id="cd14014">
    <property type="entry name" value="STKc_PknB_like"/>
    <property type="match status" value="1"/>
</dbReference>
<dbReference type="RefSeq" id="WP_095959463.1">
    <property type="nucleotide sequence ID" value="NZ_CP022203.1"/>
</dbReference>
<dbReference type="OrthoDB" id="5521996at2"/>
<sequence>MTSHRLTTATREEPAILTFERRHVLFTVEHTRFEFVRTMERRANGEELLLANRYERHGLAGRVAIKRVRSPASAARRQRLVEEVQLAYRLHHPTIAQVHYFKVHRGKPYIIMEHVDGPSLETVLNLMAMRGKPVSLPFALHVAAELADALHHAHSLQDEQGRSLRLIHRDVSPRNVRVAHTGEVKLTHFGVAYSHLVGREETADALLKGDVAYASPEYLAGTTLTAASDLFSLGLVLLELATGRHLFAAAADSLEPPRAKTRELRLEEPPSLPLTQMLMLLEDHGPQDIERAAADLPDEVRAVLQGTLQKDAAKRFASAGALCTALRECLVQEIRRAGRPFGRADIAEELARLISDASAVRDEVELLDEGLFPSGLDAHELPPRGQGGN</sequence>
<dbReference type="SUPFAM" id="SSF56112">
    <property type="entry name" value="Protein kinase-like (PK-like)"/>
    <property type="match status" value="1"/>
</dbReference>
<evidence type="ECO:0000313" key="7">
    <source>
        <dbReference type="Proteomes" id="UP000217343"/>
    </source>
</evidence>
<keyword evidence="1" id="KW-0808">Transferase</keyword>
<dbReference type="PANTHER" id="PTHR43289">
    <property type="entry name" value="MITOGEN-ACTIVATED PROTEIN KINASE KINASE KINASE 20-RELATED"/>
    <property type="match status" value="1"/>
</dbReference>
<dbReference type="GO" id="GO:0005524">
    <property type="term" value="F:ATP binding"/>
    <property type="evidence" value="ECO:0007669"/>
    <property type="project" value="UniProtKB-KW"/>
</dbReference>
<dbReference type="InterPro" id="IPR000719">
    <property type="entry name" value="Prot_kinase_dom"/>
</dbReference>
<dbReference type="PANTHER" id="PTHR43289:SF30">
    <property type="entry name" value="NON-SPECIFIC SERINE_THREONINE PROTEIN KINASE"/>
    <property type="match status" value="1"/>
</dbReference>
<dbReference type="KEGG" id="mmas:MYMAC_004292"/>